<keyword evidence="11" id="KW-1185">Reference proteome</keyword>
<dbReference type="EMBL" id="JBBPBM010000019">
    <property type="protein sequence ID" value="KAK8553747.1"/>
    <property type="molecule type" value="Genomic_DNA"/>
</dbReference>
<dbReference type="PANTHER" id="PTHR32021:SF0">
    <property type="entry name" value="CASP-LIKE PROTEIN 5B2"/>
    <property type="match status" value="1"/>
</dbReference>
<proteinExistence type="inferred from homology"/>
<keyword evidence="6 8" id="KW-1133">Transmembrane helix</keyword>
<feature type="transmembrane region" description="Helical" evidence="8">
    <location>
        <begin position="117"/>
        <end position="138"/>
    </location>
</feature>
<reference evidence="10 11" key="1">
    <citation type="journal article" date="2024" name="G3 (Bethesda)">
        <title>Genome assembly of Hibiscus sabdariffa L. provides insights into metabolisms of medicinal natural products.</title>
        <authorList>
            <person name="Kim T."/>
        </authorList>
    </citation>
    <scope>NUCLEOTIDE SEQUENCE [LARGE SCALE GENOMIC DNA]</scope>
    <source>
        <strain evidence="10">TK-2024</strain>
        <tissue evidence="10">Old leaves</tissue>
    </source>
</reference>
<evidence type="ECO:0000256" key="1">
    <source>
        <dbReference type="ARBA" id="ARBA00004651"/>
    </source>
</evidence>
<name>A0ABR2E6T4_9ROSI</name>
<gene>
    <name evidence="10" type="ORF">V6N12_030730</name>
</gene>
<protein>
    <recommendedName>
        <fullName evidence="8">CASP-like protein</fullName>
    </recommendedName>
</protein>
<sequence length="237" mass="26658">MNKVIDALTRSSCDGPMGVLLFDVPPIEVQYLVLMDKQGVDDVMVGDGTVSGLMLRVYQCAFAAASVAVMVSASDFSSYTAFCYLIASMVLQLLWSFGLACLDVYALRKKRDLQNPILVSLFVVGYSFVIIGRCMFISRDYSPVCKRLGLLQGSKFSRMQSIRNINNFGVHHMDFGCYVIPCHVLDLSLFLKDSKFPCSERPLITVKKSGIKLGFLIDFVYMFFRILQSNDYKWFTA</sequence>
<dbReference type="Proteomes" id="UP001472677">
    <property type="component" value="Unassembled WGS sequence"/>
</dbReference>
<keyword evidence="5 8" id="KW-0812">Transmembrane</keyword>
<dbReference type="InterPro" id="IPR045009">
    <property type="entry name" value="CASPL-5"/>
</dbReference>
<feature type="transmembrane region" description="Helical" evidence="8">
    <location>
        <begin position="79"/>
        <end position="105"/>
    </location>
</feature>
<evidence type="ECO:0000256" key="3">
    <source>
        <dbReference type="ARBA" id="ARBA00011489"/>
    </source>
</evidence>
<dbReference type="InterPro" id="IPR006702">
    <property type="entry name" value="CASP_dom"/>
</dbReference>
<evidence type="ECO:0000256" key="4">
    <source>
        <dbReference type="ARBA" id="ARBA00022475"/>
    </source>
</evidence>
<comment type="caution">
    <text evidence="8">Lacks conserved residue(s) required for the propagation of feature annotation.</text>
</comment>
<evidence type="ECO:0000313" key="10">
    <source>
        <dbReference type="EMBL" id="KAK8553747.1"/>
    </source>
</evidence>
<dbReference type="Pfam" id="PF04535">
    <property type="entry name" value="CASP_dom"/>
    <property type="match status" value="1"/>
</dbReference>
<comment type="caution">
    <text evidence="10">The sequence shown here is derived from an EMBL/GenBank/DDBJ whole genome shotgun (WGS) entry which is preliminary data.</text>
</comment>
<evidence type="ECO:0000256" key="7">
    <source>
        <dbReference type="ARBA" id="ARBA00023136"/>
    </source>
</evidence>
<keyword evidence="4 8" id="KW-1003">Cell membrane</keyword>
<comment type="subunit">
    <text evidence="3 8">Homodimer and heterodimers.</text>
</comment>
<feature type="domain" description="Casparian strip membrane protein" evidence="9">
    <location>
        <begin position="48"/>
        <end position="125"/>
    </location>
</feature>
<evidence type="ECO:0000259" key="9">
    <source>
        <dbReference type="Pfam" id="PF04535"/>
    </source>
</evidence>
<evidence type="ECO:0000313" key="11">
    <source>
        <dbReference type="Proteomes" id="UP001472677"/>
    </source>
</evidence>
<organism evidence="10 11">
    <name type="scientific">Hibiscus sabdariffa</name>
    <name type="common">roselle</name>
    <dbReference type="NCBI Taxonomy" id="183260"/>
    <lineage>
        <taxon>Eukaryota</taxon>
        <taxon>Viridiplantae</taxon>
        <taxon>Streptophyta</taxon>
        <taxon>Embryophyta</taxon>
        <taxon>Tracheophyta</taxon>
        <taxon>Spermatophyta</taxon>
        <taxon>Magnoliopsida</taxon>
        <taxon>eudicotyledons</taxon>
        <taxon>Gunneridae</taxon>
        <taxon>Pentapetalae</taxon>
        <taxon>rosids</taxon>
        <taxon>malvids</taxon>
        <taxon>Malvales</taxon>
        <taxon>Malvaceae</taxon>
        <taxon>Malvoideae</taxon>
        <taxon>Hibiscus</taxon>
    </lineage>
</organism>
<comment type="subcellular location">
    <subcellularLocation>
        <location evidence="1 8">Cell membrane</location>
        <topology evidence="1 8">Multi-pass membrane protein</topology>
    </subcellularLocation>
</comment>
<evidence type="ECO:0000256" key="8">
    <source>
        <dbReference type="RuleBase" id="RU361233"/>
    </source>
</evidence>
<dbReference type="PANTHER" id="PTHR32021">
    <property type="entry name" value="CASP-LIKE PROTEIN 5B3"/>
    <property type="match status" value="1"/>
</dbReference>
<accession>A0ABR2E6T4</accession>
<evidence type="ECO:0000256" key="2">
    <source>
        <dbReference type="ARBA" id="ARBA00007651"/>
    </source>
</evidence>
<evidence type="ECO:0000256" key="5">
    <source>
        <dbReference type="ARBA" id="ARBA00022692"/>
    </source>
</evidence>
<comment type="similarity">
    <text evidence="2 8">Belongs to the Casparian strip membrane proteins (CASP) family.</text>
</comment>
<keyword evidence="7 8" id="KW-0472">Membrane</keyword>
<evidence type="ECO:0000256" key="6">
    <source>
        <dbReference type="ARBA" id="ARBA00022989"/>
    </source>
</evidence>